<evidence type="ECO:0000313" key="4">
    <source>
        <dbReference type="Proteomes" id="UP000019471"/>
    </source>
</evidence>
<accession>W9VKK0</accession>
<dbReference type="RefSeq" id="XP_007751427.1">
    <property type="nucleotide sequence ID" value="XM_007753237.1"/>
</dbReference>
<proteinExistence type="predicted"/>
<name>W9VKK0_9EURO</name>
<dbReference type="AlphaFoldDB" id="W9VKK0"/>
<reference evidence="3 4" key="1">
    <citation type="submission" date="2013-03" db="EMBL/GenBank/DDBJ databases">
        <title>The Genome Sequence of Cladophialophora psammophila CBS 110553.</title>
        <authorList>
            <consortium name="The Broad Institute Genomics Platform"/>
            <person name="Cuomo C."/>
            <person name="de Hoog S."/>
            <person name="Gorbushina A."/>
            <person name="Walker B."/>
            <person name="Young S.K."/>
            <person name="Zeng Q."/>
            <person name="Gargeya S."/>
            <person name="Fitzgerald M."/>
            <person name="Haas B."/>
            <person name="Abouelleil A."/>
            <person name="Allen A.W."/>
            <person name="Alvarado L."/>
            <person name="Arachchi H.M."/>
            <person name="Berlin A.M."/>
            <person name="Chapman S.B."/>
            <person name="Gainer-Dewar J."/>
            <person name="Goldberg J."/>
            <person name="Griggs A."/>
            <person name="Gujja S."/>
            <person name="Hansen M."/>
            <person name="Howarth C."/>
            <person name="Imamovic A."/>
            <person name="Ireland A."/>
            <person name="Larimer J."/>
            <person name="McCowan C."/>
            <person name="Murphy C."/>
            <person name="Pearson M."/>
            <person name="Poon T.W."/>
            <person name="Priest M."/>
            <person name="Roberts A."/>
            <person name="Saif S."/>
            <person name="Shea T."/>
            <person name="Sisk P."/>
            <person name="Sykes S."/>
            <person name="Wortman J."/>
            <person name="Nusbaum C."/>
            <person name="Birren B."/>
        </authorList>
    </citation>
    <scope>NUCLEOTIDE SEQUENCE [LARGE SCALE GENOMIC DNA]</scope>
    <source>
        <strain evidence="3 4">CBS 110553</strain>
    </source>
</reference>
<dbReference type="Proteomes" id="UP000019471">
    <property type="component" value="Unassembled WGS sequence"/>
</dbReference>
<feature type="transmembrane region" description="Helical" evidence="2">
    <location>
        <begin position="95"/>
        <end position="114"/>
    </location>
</feature>
<dbReference type="eggNOG" id="ENOG502S05V">
    <property type="taxonomic scope" value="Eukaryota"/>
</dbReference>
<keyword evidence="2" id="KW-0472">Membrane</keyword>
<dbReference type="GeneID" id="19197354"/>
<dbReference type="HOGENOM" id="CLU_037457_1_0_1"/>
<evidence type="ECO:0000256" key="1">
    <source>
        <dbReference type="SAM" id="MobiDB-lite"/>
    </source>
</evidence>
<protein>
    <submittedName>
        <fullName evidence="3">Uncharacterized protein</fullName>
    </submittedName>
</protein>
<keyword evidence="4" id="KW-1185">Reference proteome</keyword>
<keyword evidence="2" id="KW-0812">Transmembrane</keyword>
<feature type="region of interest" description="Disordered" evidence="1">
    <location>
        <begin position="1"/>
        <end position="20"/>
    </location>
</feature>
<evidence type="ECO:0000256" key="2">
    <source>
        <dbReference type="SAM" id="Phobius"/>
    </source>
</evidence>
<feature type="transmembrane region" description="Helical" evidence="2">
    <location>
        <begin position="161"/>
        <end position="180"/>
    </location>
</feature>
<sequence>MSSRSKDSSTPELHPQSEACRTYQAPTMQTPYMVMSLQAIEAPKRDNLLAAVFSWITLAGFIFLPGTFTSLKNSDTLGESKSGQAVQGAVQNIPLLPLAGVCYLVGVIGSYCLWRRWRRNYIWLVGRIFLPGVSHSVVGLATMLINVYTAQDGYWSVTAKVNIIIIALYLGATSALTLLYNNWLLEKIKTPHDKELAKRLPR</sequence>
<comment type="caution">
    <text evidence="3">The sequence shown here is derived from an EMBL/GenBank/DDBJ whole genome shotgun (WGS) entry which is preliminary data.</text>
</comment>
<evidence type="ECO:0000313" key="3">
    <source>
        <dbReference type="EMBL" id="EXJ56212.1"/>
    </source>
</evidence>
<dbReference type="EMBL" id="AMGX01000036">
    <property type="protein sequence ID" value="EXJ56212.1"/>
    <property type="molecule type" value="Genomic_DNA"/>
</dbReference>
<feature type="transmembrane region" description="Helical" evidence="2">
    <location>
        <begin position="121"/>
        <end position="149"/>
    </location>
</feature>
<gene>
    <name evidence="3" type="ORF">A1O5_12668</name>
</gene>
<dbReference type="OrthoDB" id="3254104at2759"/>
<organism evidence="3 4">
    <name type="scientific">Cladophialophora psammophila CBS 110553</name>
    <dbReference type="NCBI Taxonomy" id="1182543"/>
    <lineage>
        <taxon>Eukaryota</taxon>
        <taxon>Fungi</taxon>
        <taxon>Dikarya</taxon>
        <taxon>Ascomycota</taxon>
        <taxon>Pezizomycotina</taxon>
        <taxon>Eurotiomycetes</taxon>
        <taxon>Chaetothyriomycetidae</taxon>
        <taxon>Chaetothyriales</taxon>
        <taxon>Herpotrichiellaceae</taxon>
        <taxon>Cladophialophora</taxon>
    </lineage>
</organism>
<feature type="transmembrane region" description="Helical" evidence="2">
    <location>
        <begin position="48"/>
        <end position="68"/>
    </location>
</feature>
<keyword evidence="2" id="KW-1133">Transmembrane helix</keyword>